<feature type="region of interest" description="Disordered" evidence="7">
    <location>
        <begin position="1"/>
        <end position="152"/>
    </location>
</feature>
<dbReference type="InterPro" id="IPR022676">
    <property type="entry name" value="NMT_N"/>
</dbReference>
<gene>
    <name evidence="10" type="ORF">BV898_10408</name>
</gene>
<dbReference type="GO" id="GO:0004379">
    <property type="term" value="F:glycylpeptide N-tetradecanoyltransferase activity"/>
    <property type="evidence" value="ECO:0007669"/>
    <property type="project" value="UniProtKB-EC"/>
</dbReference>
<dbReference type="AlphaFoldDB" id="A0A1W0WJJ7"/>
<keyword evidence="3 5" id="KW-0808">Transferase</keyword>
<evidence type="ECO:0000256" key="7">
    <source>
        <dbReference type="SAM" id="MobiDB-lite"/>
    </source>
</evidence>
<comment type="caution">
    <text evidence="10">The sequence shown here is derived from an EMBL/GenBank/DDBJ whole genome shotgun (WGS) entry which is preliminary data.</text>
</comment>
<protein>
    <recommendedName>
        <fullName evidence="2 5">Glycylpeptide N-tetradecanoyltransferase</fullName>
        <ecNumber evidence="2 5">2.3.1.97</ecNumber>
    </recommendedName>
</protein>
<evidence type="ECO:0000256" key="4">
    <source>
        <dbReference type="ARBA" id="ARBA00023315"/>
    </source>
</evidence>
<dbReference type="EC" id="2.3.1.97" evidence="2 5"/>
<evidence type="ECO:0000256" key="6">
    <source>
        <dbReference type="RuleBase" id="RU004178"/>
    </source>
</evidence>
<feature type="domain" description="Glycylpeptide N-tetradecanoyltransferase C-terminal" evidence="9">
    <location>
        <begin position="339"/>
        <end position="519"/>
    </location>
</feature>
<dbReference type="Gene3D" id="3.40.630.170">
    <property type="match status" value="1"/>
</dbReference>
<proteinExistence type="inferred from homology"/>
<evidence type="ECO:0000259" key="9">
    <source>
        <dbReference type="Pfam" id="PF02799"/>
    </source>
</evidence>
<sequence>MATPSSTKNHTADATAQDLKMMTVKEKSAGATGGSGNASERSKDVNGDGAGSVPSSASSAAVSDASPSTSSGLSNVLESVASTSDGSASAGADVRGASTSTSLTSQYPELTRSVQEIKERLDQNKGGGRRAPRAAGAAAESMDQHQFWSTQPVPRFDEKVPATTNDAIETKSVEEIRAEPRQLPAGFFWDTLDINHRGTLEEIYNLLHDNYVEDDDSMFRFRYSHEFLLWALRPPGWTNFWHVGVRVAGSNKLVSFISAVPSQIRVRGKSMKMTEVNFLCVLKKLRSKRMAVVLIQEITRRCNVRGIFQAAFTAGKLLPTPVGTCRYWHRSIHPAKLVDVGFSSIPPKSTLQRMKKLYKVDEEGKLPGFRPAEAKDVPAIHDLLTTYLKQFEMAPEFELEEVAHYFMPQDKIIYAYVVEDPATGKLTDFTSFYSLPSTVVDNPKYDSIYAAYSFYNVATKTSWRDLIMASIVMAKKEGFDVFNALDLMENTKFLKDLAFGIGDGSLNYYLFNWKCPEMQPGQIGLVLM</sequence>
<evidence type="ECO:0000313" key="11">
    <source>
        <dbReference type="Proteomes" id="UP000192578"/>
    </source>
</evidence>
<dbReference type="InterPro" id="IPR000903">
    <property type="entry name" value="NMT"/>
</dbReference>
<dbReference type="PANTHER" id="PTHR11377:SF5">
    <property type="entry name" value="GLYCYLPEPTIDE N-TETRADECANOYLTRANSFERASE"/>
    <property type="match status" value="1"/>
</dbReference>
<dbReference type="GO" id="GO:0005737">
    <property type="term" value="C:cytoplasm"/>
    <property type="evidence" value="ECO:0007669"/>
    <property type="project" value="TreeGrafter"/>
</dbReference>
<feature type="domain" description="Glycylpeptide N-tetradecanoyltransferase N-terminal" evidence="8">
    <location>
        <begin position="169"/>
        <end position="325"/>
    </location>
</feature>
<feature type="compositionally biased region" description="Polar residues" evidence="7">
    <location>
        <begin position="1"/>
        <end position="14"/>
    </location>
</feature>
<feature type="compositionally biased region" description="Low complexity" evidence="7">
    <location>
        <begin position="51"/>
        <end position="72"/>
    </location>
</feature>
<evidence type="ECO:0000256" key="3">
    <source>
        <dbReference type="ARBA" id="ARBA00022679"/>
    </source>
</evidence>
<feature type="compositionally biased region" description="Low complexity" evidence="7">
    <location>
        <begin position="79"/>
        <end position="98"/>
    </location>
</feature>
<keyword evidence="11" id="KW-1185">Reference proteome</keyword>
<name>A0A1W0WJJ7_HYPEX</name>
<organism evidence="10 11">
    <name type="scientific">Hypsibius exemplaris</name>
    <name type="common">Freshwater tardigrade</name>
    <dbReference type="NCBI Taxonomy" id="2072580"/>
    <lineage>
        <taxon>Eukaryota</taxon>
        <taxon>Metazoa</taxon>
        <taxon>Ecdysozoa</taxon>
        <taxon>Tardigrada</taxon>
        <taxon>Eutardigrada</taxon>
        <taxon>Parachela</taxon>
        <taxon>Hypsibioidea</taxon>
        <taxon>Hypsibiidae</taxon>
        <taxon>Hypsibius</taxon>
    </lineage>
</organism>
<dbReference type="FunFam" id="3.40.630.170:FF:000003">
    <property type="entry name" value="Glycylpeptide N-tetradecanoyltransferase"/>
    <property type="match status" value="1"/>
</dbReference>
<evidence type="ECO:0000256" key="2">
    <source>
        <dbReference type="ARBA" id="ARBA00012923"/>
    </source>
</evidence>
<accession>A0A1W0WJJ7</accession>
<feature type="compositionally biased region" description="Polar residues" evidence="7">
    <location>
        <begin position="99"/>
        <end position="114"/>
    </location>
</feature>
<dbReference type="InterPro" id="IPR022677">
    <property type="entry name" value="NMT_C"/>
</dbReference>
<comment type="similarity">
    <text evidence="1 6">Belongs to the NMT family.</text>
</comment>
<evidence type="ECO:0000259" key="8">
    <source>
        <dbReference type="Pfam" id="PF01233"/>
    </source>
</evidence>
<reference evidence="11" key="1">
    <citation type="submission" date="2017-01" db="EMBL/GenBank/DDBJ databases">
        <title>Comparative genomics of anhydrobiosis in the tardigrade Hypsibius dujardini.</title>
        <authorList>
            <person name="Yoshida Y."/>
            <person name="Koutsovoulos G."/>
            <person name="Laetsch D."/>
            <person name="Stevens L."/>
            <person name="Kumar S."/>
            <person name="Horikawa D."/>
            <person name="Ishino K."/>
            <person name="Komine S."/>
            <person name="Tomita M."/>
            <person name="Blaxter M."/>
            <person name="Arakawa K."/>
        </authorList>
    </citation>
    <scope>NUCLEOTIDE SEQUENCE [LARGE SCALE GENOMIC DNA]</scope>
    <source>
        <strain evidence="11">Z151</strain>
    </source>
</reference>
<dbReference type="InterPro" id="IPR016181">
    <property type="entry name" value="Acyl_CoA_acyltransferase"/>
</dbReference>
<evidence type="ECO:0000256" key="5">
    <source>
        <dbReference type="RuleBase" id="RU000586"/>
    </source>
</evidence>
<comment type="function">
    <text evidence="5">Adds a myristoyl group to the N-terminal glycine residue of certain cellular proteins.</text>
</comment>
<evidence type="ECO:0000256" key="1">
    <source>
        <dbReference type="ARBA" id="ARBA00009469"/>
    </source>
</evidence>
<dbReference type="EMBL" id="MTYJ01000089">
    <property type="protein sequence ID" value="OQV15398.1"/>
    <property type="molecule type" value="Genomic_DNA"/>
</dbReference>
<dbReference type="Proteomes" id="UP000192578">
    <property type="component" value="Unassembled WGS sequence"/>
</dbReference>
<dbReference type="SUPFAM" id="SSF55729">
    <property type="entry name" value="Acyl-CoA N-acyltransferases (Nat)"/>
    <property type="match status" value="2"/>
</dbReference>
<dbReference type="PANTHER" id="PTHR11377">
    <property type="entry name" value="N-MYRISTOYL TRANSFERASE"/>
    <property type="match status" value="1"/>
</dbReference>
<evidence type="ECO:0000313" key="10">
    <source>
        <dbReference type="EMBL" id="OQV15398.1"/>
    </source>
</evidence>
<dbReference type="OrthoDB" id="60315at2759"/>
<dbReference type="Pfam" id="PF02799">
    <property type="entry name" value="NMT_C"/>
    <property type="match status" value="1"/>
</dbReference>
<comment type="catalytic activity">
    <reaction evidence="5">
        <text>N-terminal glycyl-[protein] + tetradecanoyl-CoA = N-tetradecanoylglycyl-[protein] + CoA + H(+)</text>
        <dbReference type="Rhea" id="RHEA:15521"/>
        <dbReference type="Rhea" id="RHEA-COMP:12666"/>
        <dbReference type="Rhea" id="RHEA-COMP:12667"/>
        <dbReference type="ChEBI" id="CHEBI:15378"/>
        <dbReference type="ChEBI" id="CHEBI:57287"/>
        <dbReference type="ChEBI" id="CHEBI:57385"/>
        <dbReference type="ChEBI" id="CHEBI:64723"/>
        <dbReference type="ChEBI" id="CHEBI:133050"/>
        <dbReference type="EC" id="2.3.1.97"/>
    </reaction>
</comment>
<dbReference type="Pfam" id="PF01233">
    <property type="entry name" value="NMT"/>
    <property type="match status" value="1"/>
</dbReference>
<keyword evidence="4 5" id="KW-0012">Acyltransferase</keyword>